<evidence type="ECO:0000256" key="4">
    <source>
        <dbReference type="ARBA" id="ARBA00022692"/>
    </source>
</evidence>
<keyword evidence="10 12" id="KW-0143">Chaperone</keyword>
<dbReference type="RefSeq" id="WP_160834863.1">
    <property type="nucleotide sequence ID" value="NZ_WMET01000001.1"/>
</dbReference>
<keyword evidence="3 12" id="KW-0813">Transport</keyword>
<dbReference type="SUPFAM" id="SSF158442">
    <property type="entry name" value="DsbB-like"/>
    <property type="match status" value="1"/>
</dbReference>
<reference evidence="14 15" key="1">
    <citation type="submission" date="2019-11" db="EMBL/GenBank/DDBJ databases">
        <title>Genome sequences of 17 halophilic strains isolated from different environments.</title>
        <authorList>
            <person name="Furrow R.E."/>
        </authorList>
    </citation>
    <scope>NUCLEOTIDE SEQUENCE [LARGE SCALE GENOMIC DNA]</scope>
    <source>
        <strain evidence="14 15">22511_23_Filter</strain>
    </source>
</reference>
<sequence length="141" mass="15545">MKKDHEIRLFVIWALSLTAVAGSLFFSEVLGFPPCEWCWYQRILMYPLVVIYGTALVKKNMAVALPGLFMSGIGMGVSAWHYSLQKIPALSAGDSCGLVPCSGQYINLFGFITIPFLAGTAFIIIFIIHVLTVKKEGSHRS</sequence>
<dbReference type="InterPro" id="IPR023380">
    <property type="entry name" value="DsbB-like_sf"/>
</dbReference>
<comment type="function">
    <text evidence="12">Required for disulfide bond formation in some proteins.</text>
</comment>
<feature type="transmembrane region" description="Helical" evidence="13">
    <location>
        <begin position="7"/>
        <end position="27"/>
    </location>
</feature>
<dbReference type="PANTHER" id="PTHR43469">
    <property type="entry name" value="DISULFIDE FORMATION PROTEIN-RELATED"/>
    <property type="match status" value="1"/>
</dbReference>
<dbReference type="Proteomes" id="UP000460949">
    <property type="component" value="Unassembled WGS sequence"/>
</dbReference>
<dbReference type="InterPro" id="IPR012187">
    <property type="entry name" value="Disulphide_bond_form_BdbC"/>
</dbReference>
<keyword evidence="9 12" id="KW-1015">Disulfide bond</keyword>
<dbReference type="NCBIfam" id="NF002849">
    <property type="entry name" value="PRK03113.1"/>
    <property type="match status" value="1"/>
</dbReference>
<gene>
    <name evidence="12" type="primary">bdbC</name>
    <name evidence="14" type="ORF">GLW04_00735</name>
</gene>
<feature type="transmembrane region" description="Helical" evidence="13">
    <location>
        <begin position="39"/>
        <end position="57"/>
    </location>
</feature>
<keyword evidence="7 12" id="KW-0560">Oxidoreductase</keyword>
<keyword evidence="8 12" id="KW-0472">Membrane</keyword>
<dbReference type="PANTHER" id="PTHR43469:SF1">
    <property type="entry name" value="SPBETA PROPHAGE-DERIVED DISULFIDE BOND FORMATION PROTEIN B"/>
    <property type="match status" value="1"/>
</dbReference>
<dbReference type="InterPro" id="IPR003752">
    <property type="entry name" value="DiS_bond_form_DsbB/BdbC"/>
</dbReference>
<evidence type="ECO:0000256" key="12">
    <source>
        <dbReference type="HAMAP-Rule" id="MF_00287"/>
    </source>
</evidence>
<keyword evidence="12" id="KW-1003">Cell membrane</keyword>
<name>A0A845DPT6_9BACI</name>
<evidence type="ECO:0000256" key="13">
    <source>
        <dbReference type="SAM" id="Phobius"/>
    </source>
</evidence>
<organism evidence="14 15">
    <name type="scientific">Halobacillus litoralis</name>
    <dbReference type="NCBI Taxonomy" id="45668"/>
    <lineage>
        <taxon>Bacteria</taxon>
        <taxon>Bacillati</taxon>
        <taxon>Bacillota</taxon>
        <taxon>Bacilli</taxon>
        <taxon>Bacillales</taxon>
        <taxon>Bacillaceae</taxon>
        <taxon>Halobacillus</taxon>
    </lineage>
</organism>
<keyword evidence="4 12" id="KW-0812">Transmembrane</keyword>
<feature type="transmembrane region" description="Helical" evidence="13">
    <location>
        <begin position="104"/>
        <end position="131"/>
    </location>
</feature>
<dbReference type="GO" id="GO:0005886">
    <property type="term" value="C:plasma membrane"/>
    <property type="evidence" value="ECO:0007669"/>
    <property type="project" value="UniProtKB-SubCell"/>
</dbReference>
<comment type="caution">
    <text evidence="14">The sequence shown here is derived from an EMBL/GenBank/DDBJ whole genome shotgun (WGS) entry which is preliminary data.</text>
</comment>
<evidence type="ECO:0000313" key="15">
    <source>
        <dbReference type="Proteomes" id="UP000460949"/>
    </source>
</evidence>
<evidence type="ECO:0000256" key="8">
    <source>
        <dbReference type="ARBA" id="ARBA00023136"/>
    </source>
</evidence>
<evidence type="ECO:0000256" key="7">
    <source>
        <dbReference type="ARBA" id="ARBA00023002"/>
    </source>
</evidence>
<dbReference type="EMBL" id="WMET01000001">
    <property type="protein sequence ID" value="MYL18392.1"/>
    <property type="molecule type" value="Genomic_DNA"/>
</dbReference>
<evidence type="ECO:0000256" key="5">
    <source>
        <dbReference type="ARBA" id="ARBA00022982"/>
    </source>
</evidence>
<dbReference type="Pfam" id="PF02600">
    <property type="entry name" value="DsbB"/>
    <property type="match status" value="1"/>
</dbReference>
<comment type="similarity">
    <text evidence="2 12">Belongs to the DsbB family. BdbC subfamily.</text>
</comment>
<comment type="subcellular location">
    <subcellularLocation>
        <location evidence="12">Cell membrane</location>
        <topology evidence="12">Multi-pass membrane protein</topology>
    </subcellularLocation>
    <subcellularLocation>
        <location evidence="1">Membrane</location>
        <topology evidence="1">Multi-pass membrane protein</topology>
    </subcellularLocation>
</comment>
<keyword evidence="5 12" id="KW-0249">Electron transport</keyword>
<evidence type="ECO:0000256" key="11">
    <source>
        <dbReference type="ARBA" id="ARBA00023284"/>
    </source>
</evidence>
<evidence type="ECO:0000313" key="14">
    <source>
        <dbReference type="EMBL" id="MYL18392.1"/>
    </source>
</evidence>
<comment type="caution">
    <text evidence="12">Lacks conserved residue(s) required for the propagation of feature annotation.</text>
</comment>
<accession>A0A845DPT6</accession>
<feature type="transmembrane region" description="Helical" evidence="13">
    <location>
        <begin position="64"/>
        <end position="84"/>
    </location>
</feature>
<proteinExistence type="inferred from homology"/>
<feature type="disulfide bond" description="Redox-active" evidence="12">
    <location>
        <begin position="35"/>
        <end position="38"/>
    </location>
</feature>
<dbReference type="PIRSF" id="PIRSF036659">
    <property type="entry name" value="BdbC"/>
    <property type="match status" value="1"/>
</dbReference>
<dbReference type="Gene3D" id="1.20.1550.10">
    <property type="entry name" value="DsbB-like"/>
    <property type="match status" value="1"/>
</dbReference>
<dbReference type="HAMAP" id="MF_00287">
    <property type="entry name" value="BdbC"/>
    <property type="match status" value="1"/>
</dbReference>
<evidence type="ECO:0000256" key="1">
    <source>
        <dbReference type="ARBA" id="ARBA00004141"/>
    </source>
</evidence>
<protein>
    <recommendedName>
        <fullName evidence="12">Probable disulfide formation protein</fullName>
    </recommendedName>
    <alternativeName>
        <fullName evidence="12">Disulfide oxidoreductase</fullName>
    </alternativeName>
    <alternativeName>
        <fullName evidence="12">Thiol-disulfide oxidoreductase</fullName>
    </alternativeName>
</protein>
<dbReference type="AlphaFoldDB" id="A0A845DPT6"/>
<keyword evidence="11 12" id="KW-0676">Redox-active center</keyword>
<dbReference type="GO" id="GO:0015035">
    <property type="term" value="F:protein-disulfide reductase activity"/>
    <property type="evidence" value="ECO:0007669"/>
    <property type="project" value="UniProtKB-UniRule"/>
</dbReference>
<dbReference type="GO" id="GO:0006457">
    <property type="term" value="P:protein folding"/>
    <property type="evidence" value="ECO:0007669"/>
    <property type="project" value="InterPro"/>
</dbReference>
<evidence type="ECO:0000256" key="2">
    <source>
        <dbReference type="ARBA" id="ARBA00007602"/>
    </source>
</evidence>
<evidence type="ECO:0000256" key="6">
    <source>
        <dbReference type="ARBA" id="ARBA00022989"/>
    </source>
</evidence>
<evidence type="ECO:0000256" key="10">
    <source>
        <dbReference type="ARBA" id="ARBA00023186"/>
    </source>
</evidence>
<keyword evidence="6 12" id="KW-1133">Transmembrane helix</keyword>
<evidence type="ECO:0000256" key="9">
    <source>
        <dbReference type="ARBA" id="ARBA00023157"/>
    </source>
</evidence>
<evidence type="ECO:0000256" key="3">
    <source>
        <dbReference type="ARBA" id="ARBA00022448"/>
    </source>
</evidence>